<dbReference type="AlphaFoldDB" id="A0A0A9C673"/>
<organism evidence="2">
    <name type="scientific">Arundo donax</name>
    <name type="common">Giant reed</name>
    <name type="synonym">Donax arundinaceus</name>
    <dbReference type="NCBI Taxonomy" id="35708"/>
    <lineage>
        <taxon>Eukaryota</taxon>
        <taxon>Viridiplantae</taxon>
        <taxon>Streptophyta</taxon>
        <taxon>Embryophyta</taxon>
        <taxon>Tracheophyta</taxon>
        <taxon>Spermatophyta</taxon>
        <taxon>Magnoliopsida</taxon>
        <taxon>Liliopsida</taxon>
        <taxon>Poales</taxon>
        <taxon>Poaceae</taxon>
        <taxon>PACMAD clade</taxon>
        <taxon>Arundinoideae</taxon>
        <taxon>Arundineae</taxon>
        <taxon>Arundo</taxon>
    </lineage>
</organism>
<evidence type="ECO:0000256" key="1">
    <source>
        <dbReference type="SAM" id="MobiDB-lite"/>
    </source>
</evidence>
<sequence length="59" mass="6686">MVTSARRGGGRVAGGGTRKVWMSTGHRPGCRPHRCLHRRRGRGRPVSRGRDLRLRRQRG</sequence>
<feature type="region of interest" description="Disordered" evidence="1">
    <location>
        <begin position="1"/>
        <end position="59"/>
    </location>
</feature>
<protein>
    <submittedName>
        <fullName evidence="2">Uncharacterized protein</fullName>
    </submittedName>
</protein>
<name>A0A0A9C673_ARUDO</name>
<reference evidence="2" key="1">
    <citation type="submission" date="2014-09" db="EMBL/GenBank/DDBJ databases">
        <authorList>
            <person name="Magalhaes I.L.F."/>
            <person name="Oliveira U."/>
            <person name="Santos F.R."/>
            <person name="Vidigal T.H.D.A."/>
            <person name="Brescovit A.D."/>
            <person name="Santos A.J."/>
        </authorList>
    </citation>
    <scope>NUCLEOTIDE SEQUENCE</scope>
    <source>
        <tissue evidence="2">Shoot tissue taken approximately 20 cm above the soil surface</tissue>
    </source>
</reference>
<accession>A0A0A9C673</accession>
<proteinExistence type="predicted"/>
<feature type="compositionally biased region" description="Basic and acidic residues" evidence="1">
    <location>
        <begin position="48"/>
        <end position="59"/>
    </location>
</feature>
<reference evidence="2" key="2">
    <citation type="journal article" date="2015" name="Data Brief">
        <title>Shoot transcriptome of the giant reed, Arundo donax.</title>
        <authorList>
            <person name="Barrero R.A."/>
            <person name="Guerrero F.D."/>
            <person name="Moolhuijzen P."/>
            <person name="Goolsby J.A."/>
            <person name="Tidwell J."/>
            <person name="Bellgard S.E."/>
            <person name="Bellgard M.I."/>
        </authorList>
    </citation>
    <scope>NUCLEOTIDE SEQUENCE</scope>
    <source>
        <tissue evidence="2">Shoot tissue taken approximately 20 cm above the soil surface</tissue>
    </source>
</reference>
<feature type="compositionally biased region" description="Basic residues" evidence="1">
    <location>
        <begin position="28"/>
        <end position="47"/>
    </location>
</feature>
<dbReference type="EMBL" id="GBRH01226101">
    <property type="protein sequence ID" value="JAD71794.1"/>
    <property type="molecule type" value="Transcribed_RNA"/>
</dbReference>
<evidence type="ECO:0000313" key="2">
    <source>
        <dbReference type="EMBL" id="JAD71794.1"/>
    </source>
</evidence>